<name>A0ABZ2Y0S2_9FIRM</name>
<keyword evidence="2" id="KW-1185">Reference proteome</keyword>
<protein>
    <submittedName>
        <fullName evidence="1">Uncharacterized protein</fullName>
    </submittedName>
</protein>
<gene>
    <name evidence="1" type="ORF">QBE51_08785</name>
</gene>
<reference evidence="1 2" key="1">
    <citation type="submission" date="2023-03" db="EMBL/GenBank/DDBJ databases">
        <title>Novel Species.</title>
        <authorList>
            <person name="Ma S."/>
        </authorList>
    </citation>
    <scope>NUCLEOTIDE SEQUENCE [LARGE SCALE GENOMIC DNA]</scope>
    <source>
        <strain evidence="1 2">LIND6LT2</strain>
    </source>
</reference>
<dbReference type="RefSeq" id="WP_341875921.1">
    <property type="nucleotide sequence ID" value="NZ_CP121687.1"/>
</dbReference>
<evidence type="ECO:0000313" key="1">
    <source>
        <dbReference type="EMBL" id="WZL68913.1"/>
    </source>
</evidence>
<accession>A0ABZ2Y0S2</accession>
<dbReference type="Proteomes" id="UP001486565">
    <property type="component" value="Chromosome"/>
</dbReference>
<organism evidence="1 2">
    <name type="scientific">Defluviitalea saccharophila</name>
    <dbReference type="NCBI Taxonomy" id="879970"/>
    <lineage>
        <taxon>Bacteria</taxon>
        <taxon>Bacillati</taxon>
        <taxon>Bacillota</taxon>
        <taxon>Clostridia</taxon>
        <taxon>Lachnospirales</taxon>
        <taxon>Defluviitaleaceae</taxon>
        <taxon>Defluviitalea</taxon>
    </lineage>
</organism>
<sequence>MDKKEEKKIPPALLKIAFEMVSFIDEMDRQKVNEEKTLKDLNNRSINNVEKNNKR</sequence>
<proteinExistence type="predicted"/>
<evidence type="ECO:0000313" key="2">
    <source>
        <dbReference type="Proteomes" id="UP001486565"/>
    </source>
</evidence>
<dbReference type="EMBL" id="CP121687">
    <property type="protein sequence ID" value="WZL68913.1"/>
    <property type="molecule type" value="Genomic_DNA"/>
</dbReference>